<evidence type="ECO:0000313" key="9">
    <source>
        <dbReference type="EMBL" id="CEP27628.1"/>
    </source>
</evidence>
<evidence type="ECO:0000256" key="6">
    <source>
        <dbReference type="ARBA" id="ARBA00023136"/>
    </source>
</evidence>
<accession>A0A068VSK4</accession>
<keyword evidence="5 7" id="KW-1133">Transmembrane helix</keyword>
<feature type="domain" description="Glycine transporter" evidence="8">
    <location>
        <begin position="17"/>
        <end position="90"/>
    </location>
</feature>
<dbReference type="Pfam" id="PF03458">
    <property type="entry name" value="Gly_transporter"/>
    <property type="match status" value="2"/>
</dbReference>
<feature type="transmembrane region" description="Helical" evidence="7">
    <location>
        <begin position="183"/>
        <end position="202"/>
    </location>
</feature>
<keyword evidence="4 7" id="KW-0812">Transmembrane</keyword>
<feature type="transmembrane region" description="Helical" evidence="7">
    <location>
        <begin position="6"/>
        <end position="29"/>
    </location>
</feature>
<feature type="transmembrane region" description="Helical" evidence="7">
    <location>
        <begin position="75"/>
        <end position="92"/>
    </location>
</feature>
<evidence type="ECO:0000256" key="2">
    <source>
        <dbReference type="ARBA" id="ARBA00008193"/>
    </source>
</evidence>
<proteinExistence type="inferred from homology"/>
<evidence type="ECO:0000256" key="5">
    <source>
        <dbReference type="ARBA" id="ARBA00022989"/>
    </source>
</evidence>
<organism evidence="9">
    <name type="scientific">Propionibacterium freudenreichii subsp. freudenreichii</name>
    <dbReference type="NCBI Taxonomy" id="66712"/>
    <lineage>
        <taxon>Bacteria</taxon>
        <taxon>Bacillati</taxon>
        <taxon>Actinomycetota</taxon>
        <taxon>Actinomycetes</taxon>
        <taxon>Propionibacteriales</taxon>
        <taxon>Propionibacteriaceae</taxon>
        <taxon>Propionibacterium</taxon>
    </lineage>
</organism>
<keyword evidence="3" id="KW-1003">Cell membrane</keyword>
<evidence type="ECO:0000256" key="7">
    <source>
        <dbReference type="SAM" id="Phobius"/>
    </source>
</evidence>
<reference evidence="9" key="1">
    <citation type="submission" date="2014-08" db="EMBL/GenBank/DDBJ databases">
        <authorList>
            <person name="Falentin Helene"/>
        </authorList>
    </citation>
    <scope>NUCLEOTIDE SEQUENCE</scope>
</reference>
<evidence type="ECO:0000256" key="4">
    <source>
        <dbReference type="ARBA" id="ARBA00022692"/>
    </source>
</evidence>
<dbReference type="InterPro" id="IPR005115">
    <property type="entry name" value="Gly_transporter"/>
</dbReference>
<evidence type="ECO:0000256" key="3">
    <source>
        <dbReference type="ARBA" id="ARBA00022475"/>
    </source>
</evidence>
<sequence>MPIGAGTLPIMGEAFLVIDLIGVLANAILGGITAKRLRFDLVGFTVLALATGLGGGILRDVLLGRGTPVALTNPIYIPLAAVGALVAFVVPIRKVFQERLFPLMDALALGAWAYTGTHKGLVFGLGPVQAVLLGVVSATGGGMLRDLLSRKMPVIFGDNTLYATSALVSSVLVVIFYKLGDSAWGAVIAMAVGSLLTIVSAWRGWTLPRSISNPFKGKDFRRYIRIRRR</sequence>
<comment type="subcellular location">
    <subcellularLocation>
        <location evidence="1">Cell membrane</location>
        <topology evidence="1">Multi-pass membrane protein</topology>
    </subcellularLocation>
</comment>
<feature type="domain" description="Glycine transporter" evidence="8">
    <location>
        <begin position="103"/>
        <end position="177"/>
    </location>
</feature>
<feature type="transmembrane region" description="Helical" evidence="7">
    <location>
        <begin position="41"/>
        <end position="63"/>
    </location>
</feature>
<feature type="transmembrane region" description="Helical" evidence="7">
    <location>
        <begin position="121"/>
        <end position="144"/>
    </location>
</feature>
<evidence type="ECO:0000259" key="8">
    <source>
        <dbReference type="Pfam" id="PF03458"/>
    </source>
</evidence>
<evidence type="ECO:0000256" key="1">
    <source>
        <dbReference type="ARBA" id="ARBA00004651"/>
    </source>
</evidence>
<dbReference type="RefSeq" id="WP_013162047.1">
    <property type="nucleotide sequence ID" value="NZ_HG975481.1"/>
</dbReference>
<dbReference type="EMBL" id="LM676439">
    <property type="protein sequence ID" value="CEP27628.1"/>
    <property type="molecule type" value="Genomic_DNA"/>
</dbReference>
<name>A0A068VSK4_PROFF</name>
<gene>
    <name evidence="9" type="ORF">PFCIRM138_04460</name>
</gene>
<comment type="similarity">
    <text evidence="2">Belongs to the UPF0126 family.</text>
</comment>
<dbReference type="AlphaFoldDB" id="A0A068VSK4"/>
<dbReference type="PANTHER" id="PTHR30506:SF3">
    <property type="entry name" value="UPF0126 INNER MEMBRANE PROTEIN YADS-RELATED"/>
    <property type="match status" value="1"/>
</dbReference>
<keyword evidence="6 7" id="KW-0472">Membrane</keyword>
<dbReference type="GO" id="GO:0005886">
    <property type="term" value="C:plasma membrane"/>
    <property type="evidence" value="ECO:0007669"/>
    <property type="project" value="UniProtKB-SubCell"/>
</dbReference>
<protein>
    <submittedName>
        <fullName evidence="9">Hypothetical membrane protein</fullName>
    </submittedName>
</protein>
<feature type="transmembrane region" description="Helical" evidence="7">
    <location>
        <begin position="156"/>
        <end position="177"/>
    </location>
</feature>
<dbReference type="PANTHER" id="PTHR30506">
    <property type="entry name" value="INNER MEMBRANE PROTEIN"/>
    <property type="match status" value="1"/>
</dbReference>